<dbReference type="EMBL" id="JBHSEF010000011">
    <property type="protein sequence ID" value="MFC4354361.1"/>
    <property type="molecule type" value="Genomic_DNA"/>
</dbReference>
<evidence type="ECO:0000259" key="13">
    <source>
        <dbReference type="Pfam" id="PF08546"/>
    </source>
</evidence>
<dbReference type="NCBIfam" id="TIGR00745">
    <property type="entry name" value="apbA_panE"/>
    <property type="match status" value="1"/>
</dbReference>
<evidence type="ECO:0000256" key="8">
    <source>
        <dbReference type="ARBA" id="ARBA00023002"/>
    </source>
</evidence>
<gene>
    <name evidence="14" type="ORF">ACFO0S_04635</name>
</gene>
<comment type="catalytic activity">
    <reaction evidence="10 11">
        <text>(R)-pantoate + NADP(+) = 2-dehydropantoate + NADPH + H(+)</text>
        <dbReference type="Rhea" id="RHEA:16233"/>
        <dbReference type="ChEBI" id="CHEBI:11561"/>
        <dbReference type="ChEBI" id="CHEBI:15378"/>
        <dbReference type="ChEBI" id="CHEBI:15980"/>
        <dbReference type="ChEBI" id="CHEBI:57783"/>
        <dbReference type="ChEBI" id="CHEBI:58349"/>
        <dbReference type="EC" id="1.1.1.169"/>
    </reaction>
</comment>
<reference evidence="15" key="1">
    <citation type="journal article" date="2019" name="Int. J. Syst. Evol. Microbiol.">
        <title>The Global Catalogue of Microorganisms (GCM) 10K type strain sequencing project: providing services to taxonomists for standard genome sequencing and annotation.</title>
        <authorList>
            <consortium name="The Broad Institute Genomics Platform"/>
            <consortium name="The Broad Institute Genome Sequencing Center for Infectious Disease"/>
            <person name="Wu L."/>
            <person name="Ma J."/>
        </authorList>
    </citation>
    <scope>NUCLEOTIDE SEQUENCE [LARGE SCALE GENOMIC DNA]</scope>
    <source>
        <strain evidence="15">CCUG 50353</strain>
    </source>
</reference>
<dbReference type="InterPro" id="IPR036291">
    <property type="entry name" value="NAD(P)-bd_dom_sf"/>
</dbReference>
<evidence type="ECO:0000256" key="3">
    <source>
        <dbReference type="ARBA" id="ARBA00007870"/>
    </source>
</evidence>
<name>A0ABV8UUW0_9BACL</name>
<evidence type="ECO:0000313" key="14">
    <source>
        <dbReference type="EMBL" id="MFC4354361.1"/>
    </source>
</evidence>
<evidence type="ECO:0000256" key="4">
    <source>
        <dbReference type="ARBA" id="ARBA00013014"/>
    </source>
</evidence>
<dbReference type="InterPro" id="IPR013752">
    <property type="entry name" value="KPA_reductase"/>
</dbReference>
<organism evidence="14 15">
    <name type="scientific">Chryseomicrobium palamuruense</name>
    <dbReference type="NCBI Taxonomy" id="682973"/>
    <lineage>
        <taxon>Bacteria</taxon>
        <taxon>Bacillati</taxon>
        <taxon>Bacillota</taxon>
        <taxon>Bacilli</taxon>
        <taxon>Bacillales</taxon>
        <taxon>Caryophanaceae</taxon>
        <taxon>Chryseomicrobium</taxon>
    </lineage>
</organism>
<comment type="pathway">
    <text evidence="2 11">Cofactor biosynthesis; (R)-pantothenate biosynthesis; (R)-pantoate from 3-methyl-2-oxobutanoate: step 2/2.</text>
</comment>
<evidence type="ECO:0000256" key="5">
    <source>
        <dbReference type="ARBA" id="ARBA00019465"/>
    </source>
</evidence>
<dbReference type="SUPFAM" id="SSF51735">
    <property type="entry name" value="NAD(P)-binding Rossmann-fold domains"/>
    <property type="match status" value="1"/>
</dbReference>
<dbReference type="InterPro" id="IPR008927">
    <property type="entry name" value="6-PGluconate_DH-like_C_sf"/>
</dbReference>
<dbReference type="InterPro" id="IPR013332">
    <property type="entry name" value="KPR_N"/>
</dbReference>
<dbReference type="RefSeq" id="WP_378140644.1">
    <property type="nucleotide sequence ID" value="NZ_JBHSEF010000011.1"/>
</dbReference>
<dbReference type="Gene3D" id="3.40.50.720">
    <property type="entry name" value="NAD(P)-binding Rossmann-like Domain"/>
    <property type="match status" value="1"/>
</dbReference>
<feature type="domain" description="Ketopantoate reductase C-terminal" evidence="13">
    <location>
        <begin position="160"/>
        <end position="278"/>
    </location>
</feature>
<feature type="domain" description="Ketopantoate reductase N-terminal" evidence="12">
    <location>
        <begin position="3"/>
        <end position="138"/>
    </location>
</feature>
<dbReference type="EC" id="1.1.1.169" evidence="4 11"/>
<evidence type="ECO:0000256" key="10">
    <source>
        <dbReference type="ARBA" id="ARBA00048793"/>
    </source>
</evidence>
<evidence type="ECO:0000313" key="15">
    <source>
        <dbReference type="Proteomes" id="UP001595733"/>
    </source>
</evidence>
<dbReference type="PANTHER" id="PTHR43765">
    <property type="entry name" value="2-DEHYDROPANTOATE 2-REDUCTASE-RELATED"/>
    <property type="match status" value="1"/>
</dbReference>
<evidence type="ECO:0000256" key="1">
    <source>
        <dbReference type="ARBA" id="ARBA00002919"/>
    </source>
</evidence>
<accession>A0ABV8UUW0</accession>
<evidence type="ECO:0000256" key="9">
    <source>
        <dbReference type="ARBA" id="ARBA00032024"/>
    </source>
</evidence>
<proteinExistence type="inferred from homology"/>
<comment type="caution">
    <text evidence="14">The sequence shown here is derived from an EMBL/GenBank/DDBJ whole genome shotgun (WGS) entry which is preliminary data.</text>
</comment>
<evidence type="ECO:0000256" key="7">
    <source>
        <dbReference type="ARBA" id="ARBA00022857"/>
    </source>
</evidence>
<dbReference type="PANTHER" id="PTHR43765:SF2">
    <property type="entry name" value="2-DEHYDROPANTOATE 2-REDUCTASE"/>
    <property type="match status" value="1"/>
</dbReference>
<dbReference type="Pfam" id="PF08546">
    <property type="entry name" value="ApbA_C"/>
    <property type="match status" value="1"/>
</dbReference>
<sequence>MKVGIVGAGAIGLLTAKLLEDFGHQVLVLQRTKKEVPMLFQTPSGDLEMVSFSVTDNWEDVESVELLIVATKAYHLPAVLPQLRTYPGPLLFIQNGLVSNLVAKKLKETANVFGSVDHGATIQDGILMHTGHGSIRFGGEEKFAYLATELGPVLKWESHIEHVLLRKAALNTLINPLTALLDVRNGTLSENKALQRAVISHYDELILGIPVLEELLSLEDVFDLIKRTSTNTSSMRNDVLRGEETEVDYIVKPLLEIAEKEGRYLPITGYLYELIQSKRGEYDRKYT</sequence>
<dbReference type="SUPFAM" id="SSF48179">
    <property type="entry name" value="6-phosphogluconate dehydrogenase C-terminal domain-like"/>
    <property type="match status" value="1"/>
</dbReference>
<keyword evidence="8 11" id="KW-0560">Oxidoreductase</keyword>
<evidence type="ECO:0000256" key="2">
    <source>
        <dbReference type="ARBA" id="ARBA00004994"/>
    </source>
</evidence>
<comment type="function">
    <text evidence="1 11">Catalyzes the NADPH-dependent reduction of ketopantoate into pantoic acid.</text>
</comment>
<evidence type="ECO:0000259" key="12">
    <source>
        <dbReference type="Pfam" id="PF02558"/>
    </source>
</evidence>
<dbReference type="Pfam" id="PF02558">
    <property type="entry name" value="ApbA"/>
    <property type="match status" value="1"/>
</dbReference>
<keyword evidence="7 11" id="KW-0521">NADP</keyword>
<dbReference type="InterPro" id="IPR013328">
    <property type="entry name" value="6PGD_dom2"/>
</dbReference>
<comment type="similarity">
    <text evidence="3 11">Belongs to the ketopantoate reductase family.</text>
</comment>
<dbReference type="InterPro" id="IPR050838">
    <property type="entry name" value="Ketopantoate_reductase"/>
</dbReference>
<keyword evidence="6 11" id="KW-0566">Pantothenate biosynthesis</keyword>
<dbReference type="Proteomes" id="UP001595733">
    <property type="component" value="Unassembled WGS sequence"/>
</dbReference>
<keyword evidence="15" id="KW-1185">Reference proteome</keyword>
<dbReference type="Gene3D" id="1.10.1040.10">
    <property type="entry name" value="N-(1-d-carboxylethyl)-l-norvaline Dehydrogenase, domain 2"/>
    <property type="match status" value="1"/>
</dbReference>
<evidence type="ECO:0000256" key="6">
    <source>
        <dbReference type="ARBA" id="ARBA00022655"/>
    </source>
</evidence>
<evidence type="ECO:0000256" key="11">
    <source>
        <dbReference type="RuleBase" id="RU362068"/>
    </source>
</evidence>
<protein>
    <recommendedName>
        <fullName evidence="5 11">2-dehydropantoate 2-reductase</fullName>
        <ecNumber evidence="4 11">1.1.1.169</ecNumber>
    </recommendedName>
    <alternativeName>
        <fullName evidence="9 11">Ketopantoate reductase</fullName>
    </alternativeName>
</protein>
<dbReference type="InterPro" id="IPR003710">
    <property type="entry name" value="ApbA"/>
</dbReference>